<evidence type="ECO:0000259" key="2">
    <source>
        <dbReference type="Pfam" id="PF08241"/>
    </source>
</evidence>
<accession>A0A815QT08</accession>
<comment type="caution">
    <text evidence="3">The sequence shown here is derived from an EMBL/GenBank/DDBJ whole genome shotgun (WGS) entry which is preliminary data.</text>
</comment>
<reference evidence="3" key="1">
    <citation type="submission" date="2021-02" db="EMBL/GenBank/DDBJ databases">
        <authorList>
            <person name="Nowell W R."/>
        </authorList>
    </citation>
    <scope>NUCLEOTIDE SEQUENCE</scope>
</reference>
<dbReference type="OrthoDB" id="66144at2759"/>
<gene>
    <name evidence="3" type="ORF">GPM918_LOCUS35291</name>
    <name evidence="4" type="ORF">SRO942_LOCUS36005</name>
</gene>
<proteinExistence type="predicted"/>
<dbReference type="Pfam" id="PF08241">
    <property type="entry name" value="Methyltransf_11"/>
    <property type="match status" value="1"/>
</dbReference>
<feature type="domain" description="Methyltransferase type 11" evidence="2">
    <location>
        <begin position="102"/>
        <end position="210"/>
    </location>
</feature>
<evidence type="ECO:0000313" key="3">
    <source>
        <dbReference type="EMBL" id="CAF1466398.1"/>
    </source>
</evidence>
<feature type="transmembrane region" description="Helical" evidence="1">
    <location>
        <begin position="20"/>
        <end position="41"/>
    </location>
</feature>
<dbReference type="EMBL" id="CAJOBC010085766">
    <property type="protein sequence ID" value="CAF4335389.1"/>
    <property type="molecule type" value="Genomic_DNA"/>
</dbReference>
<dbReference type="Proteomes" id="UP000663829">
    <property type="component" value="Unassembled WGS sequence"/>
</dbReference>
<protein>
    <recommendedName>
        <fullName evidence="2">Methyltransferase type 11 domain-containing protein</fullName>
    </recommendedName>
</protein>
<dbReference type="InterPro" id="IPR029063">
    <property type="entry name" value="SAM-dependent_MTases_sf"/>
</dbReference>
<keyword evidence="1" id="KW-0472">Membrane</keyword>
<dbReference type="Proteomes" id="UP000681722">
    <property type="component" value="Unassembled WGS sequence"/>
</dbReference>
<name>A0A815QT08_9BILA</name>
<dbReference type="PANTHER" id="PTHR45277">
    <property type="entry name" value="EXPRESSED PROTEIN"/>
    <property type="match status" value="1"/>
</dbReference>
<dbReference type="SUPFAM" id="SSF53335">
    <property type="entry name" value="S-adenosyl-L-methionine-dependent methyltransferases"/>
    <property type="match status" value="1"/>
</dbReference>
<sequence>METDTLHQKANYGLDAPQAIRNFFLISVSLISAGIICHFTIPTKSSQILNIINQILTYTFIISGIFIFYPVISLPLGSLIFKFHARDWLLDSIQWNNMNKILDVGCGSGLLLIGAAKRVPSLGKVYGIDIWDVNDQSGNKIQRTLKNIEIENVQTRVEIKTADMRQIPYSDNCFDLILSSWAIHNLKRKQDRLDALKEIVRVCKPNGQIALMDIKKYKEYKQFFIENGLIDIQMVGPKFTFGNPTYIVKATKV</sequence>
<evidence type="ECO:0000256" key="1">
    <source>
        <dbReference type="SAM" id="Phobius"/>
    </source>
</evidence>
<keyword evidence="1" id="KW-0812">Transmembrane</keyword>
<keyword evidence="5" id="KW-1185">Reference proteome</keyword>
<feature type="transmembrane region" description="Helical" evidence="1">
    <location>
        <begin position="48"/>
        <end position="72"/>
    </location>
</feature>
<dbReference type="PANTHER" id="PTHR45277:SF1">
    <property type="entry name" value="EXPRESSED PROTEIN"/>
    <property type="match status" value="1"/>
</dbReference>
<evidence type="ECO:0000313" key="5">
    <source>
        <dbReference type="Proteomes" id="UP000663829"/>
    </source>
</evidence>
<organism evidence="3 5">
    <name type="scientific">Didymodactylos carnosus</name>
    <dbReference type="NCBI Taxonomy" id="1234261"/>
    <lineage>
        <taxon>Eukaryota</taxon>
        <taxon>Metazoa</taxon>
        <taxon>Spiralia</taxon>
        <taxon>Gnathifera</taxon>
        <taxon>Rotifera</taxon>
        <taxon>Eurotatoria</taxon>
        <taxon>Bdelloidea</taxon>
        <taxon>Philodinida</taxon>
        <taxon>Philodinidae</taxon>
        <taxon>Didymodactylos</taxon>
    </lineage>
</organism>
<dbReference type="EMBL" id="CAJNOQ010020304">
    <property type="protein sequence ID" value="CAF1466398.1"/>
    <property type="molecule type" value="Genomic_DNA"/>
</dbReference>
<evidence type="ECO:0000313" key="4">
    <source>
        <dbReference type="EMBL" id="CAF4335389.1"/>
    </source>
</evidence>
<dbReference type="AlphaFoldDB" id="A0A815QT08"/>
<keyword evidence="1" id="KW-1133">Transmembrane helix</keyword>
<dbReference type="GO" id="GO:0008757">
    <property type="term" value="F:S-adenosylmethionine-dependent methyltransferase activity"/>
    <property type="evidence" value="ECO:0007669"/>
    <property type="project" value="InterPro"/>
</dbReference>
<dbReference type="Gene3D" id="3.40.50.150">
    <property type="entry name" value="Vaccinia Virus protein VP39"/>
    <property type="match status" value="1"/>
</dbReference>
<dbReference type="InterPro" id="IPR013216">
    <property type="entry name" value="Methyltransf_11"/>
</dbReference>
<dbReference type="CDD" id="cd02440">
    <property type="entry name" value="AdoMet_MTases"/>
    <property type="match status" value="1"/>
</dbReference>